<evidence type="ECO:0000256" key="1">
    <source>
        <dbReference type="ARBA" id="ARBA00009902"/>
    </source>
</evidence>
<evidence type="ECO:0000259" key="7">
    <source>
        <dbReference type="Pfam" id="PF08244"/>
    </source>
</evidence>
<dbReference type="Pfam" id="PF08244">
    <property type="entry name" value="Glyco_hydro_32C"/>
    <property type="match status" value="1"/>
</dbReference>
<dbReference type="Gene3D" id="2.115.10.20">
    <property type="entry name" value="Glycosyl hydrolase domain, family 43"/>
    <property type="match status" value="1"/>
</dbReference>
<dbReference type="InterPro" id="IPR013189">
    <property type="entry name" value="Glyco_hydro_32_C"/>
</dbReference>
<dbReference type="Proteomes" id="UP000232222">
    <property type="component" value="Chromosome"/>
</dbReference>
<dbReference type="KEGG" id="efr:EFREU_v1c00230"/>
<comment type="similarity">
    <text evidence="1 5">Belongs to the glycosyl hydrolase 32 family.</text>
</comment>
<keyword evidence="3 5" id="KW-0378">Hydrolase</keyword>
<dbReference type="RefSeq" id="WP_100609016.1">
    <property type="nucleotide sequence ID" value="NZ_CP024962.1"/>
</dbReference>
<evidence type="ECO:0000256" key="3">
    <source>
        <dbReference type="ARBA" id="ARBA00022801"/>
    </source>
</evidence>
<dbReference type="Gene3D" id="2.60.120.560">
    <property type="entry name" value="Exo-inulinase, domain 1"/>
    <property type="match status" value="1"/>
</dbReference>
<organism evidence="8 9">
    <name type="scientific">Entomoplasma freundtii</name>
    <dbReference type="NCBI Taxonomy" id="74700"/>
    <lineage>
        <taxon>Bacteria</taxon>
        <taxon>Bacillati</taxon>
        <taxon>Mycoplasmatota</taxon>
        <taxon>Mollicutes</taxon>
        <taxon>Entomoplasmatales</taxon>
        <taxon>Entomoplasmataceae</taxon>
        <taxon>Entomoplasma</taxon>
    </lineage>
</organism>
<sequence length="482" mass="56472">MKDKYSWITSQDYSLFSNLHQKKIHDWYNNQFHLSGYSGLINDPNGLVFWEGQYYIFMQNCPFSTNHKNKSWALYTTRDFINYRYEGITITPSCPYDKDGAFSGNAFIENNQLVFYYTGNYKFDETKRTAFTLKAMIDLKTKTVTKKCLFEANRHLYSGHYRDPFVFQNENITFMLNGAQTLDGKGVLNLLQSNGPSNNDWQSLNNFSWEPPNKDPFYMLECPSLLQFKEDKFIVFSGEQKISFADNSHMVWYQKNNFGRDMNLTSNNPLCLLDYGLDFYAPQNIKNLPNRHIIIGWLGNSQATTEVNAKSGWFSQLTIPRLVTNVNGKLRQEPIPELKQLRAELINKEKLVYDNGLLEFKASEIPKKFNFKIKNIHDEYLLITYENQELIIDRHHMTLRDDKNLPPLQKIHIPQVNNFHILIDRSCCEVFLNDGDYPISIHFFVNNHQEIETNLCPSEAYTLQPLNFIAEENIIFENILID</sequence>
<evidence type="ECO:0000256" key="5">
    <source>
        <dbReference type="RuleBase" id="RU362110"/>
    </source>
</evidence>
<dbReference type="InterPro" id="IPR051214">
    <property type="entry name" value="GH32_Enzymes"/>
</dbReference>
<dbReference type="OrthoDB" id="9759709at2"/>
<keyword evidence="9" id="KW-1185">Reference proteome</keyword>
<reference evidence="8 9" key="1">
    <citation type="submission" date="2017-11" db="EMBL/GenBank/DDBJ databases">
        <title>Genome sequence of Entomoplasma freundtii BARC 318 (ATCC 51999).</title>
        <authorList>
            <person name="Lo W.-S."/>
            <person name="Gasparich G.E."/>
            <person name="Kuo C.-H."/>
        </authorList>
    </citation>
    <scope>NUCLEOTIDE SEQUENCE [LARGE SCALE GENOMIC DNA]</scope>
    <source>
        <strain evidence="8 9">BARC 318</strain>
    </source>
</reference>
<feature type="domain" description="Glycosyl hydrolase family 32 N-terminal" evidence="6">
    <location>
        <begin position="33"/>
        <end position="334"/>
    </location>
</feature>
<dbReference type="InterPro" id="IPR023296">
    <property type="entry name" value="Glyco_hydro_beta-prop_sf"/>
</dbReference>
<dbReference type="EC" id="3.2.1.26" evidence="2"/>
<feature type="domain" description="Glycosyl hydrolase family 32 C-terminal" evidence="7">
    <location>
        <begin position="363"/>
        <end position="445"/>
    </location>
</feature>
<dbReference type="Pfam" id="PF00251">
    <property type="entry name" value="Glyco_hydro_32N"/>
    <property type="match status" value="1"/>
</dbReference>
<evidence type="ECO:0000313" key="8">
    <source>
        <dbReference type="EMBL" id="ATZ16050.1"/>
    </source>
</evidence>
<protein>
    <recommendedName>
        <fullName evidence="2">beta-fructofuranosidase</fullName>
        <ecNumber evidence="2">3.2.1.26</ecNumber>
    </recommendedName>
</protein>
<evidence type="ECO:0000259" key="6">
    <source>
        <dbReference type="Pfam" id="PF00251"/>
    </source>
</evidence>
<dbReference type="GO" id="GO:0004564">
    <property type="term" value="F:beta-fructofuranosidase activity"/>
    <property type="evidence" value="ECO:0007669"/>
    <property type="project" value="UniProtKB-EC"/>
</dbReference>
<dbReference type="PANTHER" id="PTHR43101:SF1">
    <property type="entry name" value="BETA-FRUCTOSIDASE"/>
    <property type="match status" value="1"/>
</dbReference>
<keyword evidence="4 5" id="KW-0326">Glycosidase</keyword>
<dbReference type="InterPro" id="IPR001362">
    <property type="entry name" value="Glyco_hydro_32"/>
</dbReference>
<accession>A0A2K8NQD3</accession>
<gene>
    <name evidence="8" type="primary">scrB</name>
    <name evidence="8" type="ORF">EFREU_v1c00230</name>
</gene>
<dbReference type="PANTHER" id="PTHR43101">
    <property type="entry name" value="BETA-FRUCTOSIDASE"/>
    <property type="match status" value="1"/>
</dbReference>
<dbReference type="InterPro" id="IPR013320">
    <property type="entry name" value="ConA-like_dom_sf"/>
</dbReference>
<dbReference type="SUPFAM" id="SSF75005">
    <property type="entry name" value="Arabinanase/levansucrase/invertase"/>
    <property type="match status" value="1"/>
</dbReference>
<dbReference type="GO" id="GO:0005975">
    <property type="term" value="P:carbohydrate metabolic process"/>
    <property type="evidence" value="ECO:0007669"/>
    <property type="project" value="InterPro"/>
</dbReference>
<name>A0A2K8NQD3_9MOLU</name>
<dbReference type="InterPro" id="IPR013148">
    <property type="entry name" value="Glyco_hydro_32_N"/>
</dbReference>
<proteinExistence type="inferred from homology"/>
<evidence type="ECO:0000256" key="2">
    <source>
        <dbReference type="ARBA" id="ARBA00012758"/>
    </source>
</evidence>
<dbReference type="EMBL" id="CP024962">
    <property type="protein sequence ID" value="ATZ16050.1"/>
    <property type="molecule type" value="Genomic_DNA"/>
</dbReference>
<evidence type="ECO:0000256" key="4">
    <source>
        <dbReference type="ARBA" id="ARBA00023295"/>
    </source>
</evidence>
<dbReference type="SMART" id="SM00640">
    <property type="entry name" value="Glyco_32"/>
    <property type="match status" value="1"/>
</dbReference>
<dbReference type="SUPFAM" id="SSF49899">
    <property type="entry name" value="Concanavalin A-like lectins/glucanases"/>
    <property type="match status" value="1"/>
</dbReference>
<dbReference type="AlphaFoldDB" id="A0A2K8NQD3"/>
<evidence type="ECO:0000313" key="9">
    <source>
        <dbReference type="Proteomes" id="UP000232222"/>
    </source>
</evidence>